<dbReference type="SUPFAM" id="SSF52402">
    <property type="entry name" value="Adenine nucleotide alpha hydrolases-like"/>
    <property type="match status" value="1"/>
</dbReference>
<reference evidence="2 3" key="1">
    <citation type="submission" date="2018-08" db="EMBL/GenBank/DDBJ databases">
        <title>A genome reference for cultivated species of the human gut microbiota.</title>
        <authorList>
            <person name="Zou Y."/>
            <person name="Xue W."/>
            <person name="Luo G."/>
        </authorList>
    </citation>
    <scope>NUCLEOTIDE SEQUENCE [LARGE SCALE GENOMIC DNA]</scope>
    <source>
        <strain evidence="2 3">AM27-46</strain>
    </source>
</reference>
<sequence>MAIEGYQVCTHCVMDTTDSNLTFDENGVCDRCREYEQHILPWWNHGKGHEAELEAILEQVKISGKGKEYDCILGLSGGVDSCYMLHLAVKEWGLRPFVFHIDAGWNLPIAEENIKKLCDKLNVHLHIQKLDFEELKQMQIAFFKTGHAALDTPQDHAFIAQIDKYSEELGVKYILNGYNICTEIIADPESWFDGAGPTADKTYVKDVLKKHGNVKTKNYVYTTGLKHKFILPYIKGVKTLQLLNYVPFTKAEMIATLQREYNYQPYGQKHFEDLLTKFLEAWWLPTRFGYDIRRAQLSSLIITGQMSREEALEILKNPPASDEECKKMFDEVAEKLAISKEELMSYHKLPKKYLHYKNNAWAFKIGIRLYQLLGLDKRIRK</sequence>
<dbReference type="InterPro" id="IPR014729">
    <property type="entry name" value="Rossmann-like_a/b/a_fold"/>
</dbReference>
<proteinExistence type="predicted"/>
<gene>
    <name evidence="2" type="ORF">DW729_01205</name>
</gene>
<dbReference type="Proteomes" id="UP000284640">
    <property type="component" value="Unassembled WGS sequence"/>
</dbReference>
<dbReference type="RefSeq" id="WP_118930790.1">
    <property type="nucleotide sequence ID" value="NZ_JANUKX010000001.1"/>
</dbReference>
<dbReference type="Pfam" id="PF01507">
    <property type="entry name" value="PAPS_reduct"/>
    <property type="match status" value="1"/>
</dbReference>
<dbReference type="InterPro" id="IPR002500">
    <property type="entry name" value="PAPS_reduct_dom"/>
</dbReference>
<dbReference type="Gene3D" id="3.40.50.620">
    <property type="entry name" value="HUPs"/>
    <property type="match status" value="1"/>
</dbReference>
<dbReference type="EMBL" id="QSKL01000001">
    <property type="protein sequence ID" value="RHE62040.1"/>
    <property type="molecule type" value="Genomic_DNA"/>
</dbReference>
<dbReference type="GO" id="GO:0016740">
    <property type="term" value="F:transferase activity"/>
    <property type="evidence" value="ECO:0007669"/>
    <property type="project" value="UniProtKB-KW"/>
</dbReference>
<keyword evidence="2" id="KW-0808">Transferase</keyword>
<evidence type="ECO:0000313" key="3">
    <source>
        <dbReference type="Proteomes" id="UP000284640"/>
    </source>
</evidence>
<protein>
    <submittedName>
        <fullName evidence="2">N-acetyl sugar amidotransferase</fullName>
    </submittedName>
</protein>
<evidence type="ECO:0000313" key="2">
    <source>
        <dbReference type="EMBL" id="RHE62040.1"/>
    </source>
</evidence>
<comment type="caution">
    <text evidence="2">The sequence shown here is derived from an EMBL/GenBank/DDBJ whole genome shotgun (WGS) entry which is preliminary data.</text>
</comment>
<dbReference type="NCBIfam" id="TIGR03573">
    <property type="entry name" value="WbuX"/>
    <property type="match status" value="1"/>
</dbReference>
<dbReference type="InterPro" id="IPR020022">
    <property type="entry name" value="N-acetyl_sugar_amidoTrfase"/>
</dbReference>
<feature type="domain" description="Phosphoadenosine phosphosulphate reductase" evidence="1">
    <location>
        <begin position="72"/>
        <end position="145"/>
    </location>
</feature>
<evidence type="ECO:0000259" key="1">
    <source>
        <dbReference type="Pfam" id="PF01507"/>
    </source>
</evidence>
<name>A0A414JTP1_BACUN</name>
<accession>A0A414JTP1</accession>
<organism evidence="2 3">
    <name type="scientific">Bacteroides uniformis</name>
    <dbReference type="NCBI Taxonomy" id="820"/>
    <lineage>
        <taxon>Bacteria</taxon>
        <taxon>Pseudomonadati</taxon>
        <taxon>Bacteroidota</taxon>
        <taxon>Bacteroidia</taxon>
        <taxon>Bacteroidales</taxon>
        <taxon>Bacteroidaceae</taxon>
        <taxon>Bacteroides</taxon>
    </lineage>
</organism>
<dbReference type="AlphaFoldDB" id="A0A414JTP1"/>